<gene>
    <name evidence="2" type="ORF">RS030_233547</name>
</gene>
<protein>
    <submittedName>
        <fullName evidence="2">Low complexity</fullName>
    </submittedName>
</protein>
<accession>A0AAV9XY30</accession>
<dbReference type="GO" id="GO:1990072">
    <property type="term" value="C:TRAPPIII protein complex"/>
    <property type="evidence" value="ECO:0007669"/>
    <property type="project" value="TreeGrafter"/>
</dbReference>
<dbReference type="Pfam" id="PF12739">
    <property type="entry name" value="TRAPPC-Trs85"/>
    <property type="match status" value="1"/>
</dbReference>
<sequence length="1920" mass="219156">MSKDDILREYIKKVFISPNVVAFGSEKARNFLEGEFGLTISSLLRPFSVESSQEFIWPPNNELKNKSKTEEGCKDVNWESRSCRECVGDLYLIKDAILNKPLNSKSIWIPSNKLEGVRITLQENEVVNESFGIKFLSLCDSYCGDNLNGSLNELVGNSGMLNSLRSYDGFDKLFPYTEIVSNLLISKGGKQLEYVLKEFFQFKINQDVSDDLVLYNNQLPFWFKRWFDAFNEEYSYLNDNNITQPIGGIIFVDLSEDDPIESIIEITDSLKTGKNFDNIGGNSNYYIYGRKEFSNGKCIPHYLQESYLCDFPFVYIFINDENSGFNFMENDQNIISSFKLSFPDSICYIWNIRGSKTSDLNNNEGSIVFPGTFCHPFKEFNKTYEGNRYFLHDELEQLNSFIIDSVKNVFVPWLETTINRLNNYVIQSRKGIKNHLRILWRKPRNDSINSSSEGLLSTLGVGTVFNNIEERSQIFEHEISLFTSKQHSSVEGTDLFGSNSGSNETYNSGKKTASSSSSSFVSNSGNNNLYYSSTSLEGQTRLLADLLLVSGFYQQSVNFYKQILTEYKLDKSFLHIGSTLFSISIAQILSDGDFESVSSSCFSSSNYFQRNEDEFGKLLSIKPLFIAVIYFFSAYRHDEILLTDCDNSLNITKSLIESLIKLSNELQNSNKRLRPRNLFSINSYYLSKNDTNSIDIDSKLCSVFGILNFTISIIINFVSNNVIFNNRSGNASQNGTGNRFYHSIGSLYSNSLNMCIANTAQSFQKINLFSLSLQNYLIFLHQIKRFSYKYIEKYFKIHSARLFQKMSMFSQATIIYISLIMDIINERLNLNHELVSDCNNESVSLRRDEEFYSKKLNVVNFCCYNEFINSFSIYVSQTESNSERNNELFNSPSSQSQLKIPLPILLPFGSLLIIETDSDSFSKTFGRESDILVDANYTFNCGCSNTPIITDLLKQNNFCNHKYHKRQNVTKNKVQNSVKPSNNIIGADEDEFCSLVEKINALLEVDVGLDSSEISELKSQYLIKKLKCIHNQHYINNSTRFSTIGKMCSVEFYLYNPLSFPIKCESMQLWGHLRIQDGSTGKIHICKDSDTVSKDVYVNNQSGIVFFEKNITLEPRELKVQKLSVLPLESGELFLLGISFFLEGKIPIRQNFSTCSIYFDKLAGKFNFQNKYNIHTSSQSRDNYGIQKVNILSHSQDVSVTFGNITKSCNGITTDHHTDRDDSLLYSGIKYNIPIKIVNQIKDRNANKDSLLLVIPSFNTSHYIDVNNCSNDYIMLNNNNSGGKNCQGFIFKLANHQEGIGVSSEFILSIWVNSKCRGSVYFVLLNCKKTGDDQSGSNSTQLQNQSSSLLKGKVSRCITFANLGFNFENSISASCTVFPGKNQNVNKLLLRIKNESLDEISIYDISSYPSKWLASNSNFDENSFVEKRDCDIEAIPKIRISVNDCDETNNLLNGNYHNLYSRGNNPKLMLIRPDETLQLLLDLHNFINLNKLSIMNIDLVLSWLLTQDFYEHNSVAGSQTGGNLTSTNCFGMICIRQVNLSDPFSVVDIRDTFKEKHQPISLLVNTRNNTLKDYKQKCNTKDCLNFESLDIIEANISVMNVSLDSTIMCTMVCDKQNSQVDYELVPSKNNSSNKVDSDNECTRVKHKRTSSSILESGELNWVGTTLTHFRLEPRNVVRFKLISIIPFKGIFSTSSIKVIMRNKIPFFSSNNKHKGKSHNGISFNKNKLNTSGAVFVYYLNWKPEIHLDGFKKNENFEFLKFQLKNHIDYLEHSPFSTNVGGKYSEKNNRFLPAYIEKSKSNKVQKKNSRHRILDTYNNSNGKLMSSKTNNSGDIAFDTLFYDINNINHNIAETFPNGVNNDNVLYLLNYWIYTDELSNSRVGDVFSVGFSATQKSRKFEIDYYKDVILQKPSQTRYIIRT</sequence>
<dbReference type="PANTHER" id="PTHR12975">
    <property type="entry name" value="TRANSPORT PROTEIN TRAPP"/>
    <property type="match status" value="1"/>
</dbReference>
<organism evidence="2 3">
    <name type="scientific">Cryptosporidium xiaoi</name>
    <dbReference type="NCBI Taxonomy" id="659607"/>
    <lineage>
        <taxon>Eukaryota</taxon>
        <taxon>Sar</taxon>
        <taxon>Alveolata</taxon>
        <taxon>Apicomplexa</taxon>
        <taxon>Conoidasida</taxon>
        <taxon>Coccidia</taxon>
        <taxon>Eucoccidiorida</taxon>
        <taxon>Eimeriorina</taxon>
        <taxon>Cryptosporidiidae</taxon>
        <taxon>Cryptosporidium</taxon>
    </lineage>
</organism>
<keyword evidence="3" id="KW-1185">Reference proteome</keyword>
<reference evidence="2 3" key="1">
    <citation type="submission" date="2023-10" db="EMBL/GenBank/DDBJ databases">
        <title>Comparative genomics analysis reveals potential genetic determinants of host preference in Cryptosporidium xiaoi.</title>
        <authorList>
            <person name="Xiao L."/>
            <person name="Li J."/>
        </authorList>
    </citation>
    <scope>NUCLEOTIDE SEQUENCE [LARGE SCALE GENOMIC DNA]</scope>
    <source>
        <strain evidence="2 3">52996</strain>
    </source>
</reference>
<proteinExistence type="predicted"/>
<dbReference type="Proteomes" id="UP001311799">
    <property type="component" value="Unassembled WGS sequence"/>
</dbReference>
<feature type="compositionally biased region" description="Polar residues" evidence="1">
    <location>
        <begin position="493"/>
        <end position="513"/>
    </location>
</feature>
<dbReference type="InterPro" id="IPR024420">
    <property type="entry name" value="TRAPP_III_complex_Trs85"/>
</dbReference>
<comment type="caution">
    <text evidence="2">The sequence shown here is derived from an EMBL/GenBank/DDBJ whole genome shotgun (WGS) entry which is preliminary data.</text>
</comment>
<evidence type="ECO:0000256" key="1">
    <source>
        <dbReference type="SAM" id="MobiDB-lite"/>
    </source>
</evidence>
<feature type="region of interest" description="Disordered" evidence="1">
    <location>
        <begin position="493"/>
        <end position="519"/>
    </location>
</feature>
<evidence type="ECO:0000313" key="3">
    <source>
        <dbReference type="Proteomes" id="UP001311799"/>
    </source>
</evidence>
<evidence type="ECO:0000313" key="2">
    <source>
        <dbReference type="EMBL" id="KAK6589105.1"/>
    </source>
</evidence>
<name>A0AAV9XY30_9CRYT</name>
<dbReference type="PANTHER" id="PTHR12975:SF6">
    <property type="entry name" value="TRAFFICKING PROTEIN PARTICLE COMPLEX SUBUNIT 8"/>
    <property type="match status" value="1"/>
</dbReference>
<dbReference type="EMBL" id="JAWDEY010000015">
    <property type="protein sequence ID" value="KAK6589105.1"/>
    <property type="molecule type" value="Genomic_DNA"/>
</dbReference>